<keyword evidence="5 10" id="KW-0169">Cobalamin biosynthesis</keyword>
<dbReference type="Pfam" id="PF02277">
    <property type="entry name" value="DBI_PRT"/>
    <property type="match status" value="1"/>
</dbReference>
<dbReference type="Gene3D" id="3.40.50.10210">
    <property type="match status" value="1"/>
</dbReference>
<dbReference type="EC" id="2.4.2.21" evidence="3 10"/>
<evidence type="ECO:0000313" key="12">
    <source>
        <dbReference type="Proteomes" id="UP001466331"/>
    </source>
</evidence>
<reference evidence="11 12" key="1">
    <citation type="submission" date="2024-03" db="EMBL/GenBank/DDBJ databases">
        <title>Ignisphaera cupida sp. nov., a hyperthermophilic hydrolytic archaeon from a hot spring of Kamchatka, and proposal of Ignisphaeraceae fam. nov.</title>
        <authorList>
            <person name="Podosokorskaya O.A."/>
            <person name="Elcheninov A.G."/>
            <person name="Maltseva A.I."/>
            <person name="Zayulina K.S."/>
            <person name="Novikov A."/>
            <person name="Merkel A.Y."/>
        </authorList>
    </citation>
    <scope>NUCLEOTIDE SEQUENCE [LARGE SCALE GENOMIC DNA]</scope>
    <source>
        <strain evidence="11 12">38H-sp</strain>
    </source>
</reference>
<dbReference type="NCBIfam" id="TIGR03160">
    <property type="entry name" value="cobT_DBIPRT"/>
    <property type="match status" value="1"/>
</dbReference>
<evidence type="ECO:0000256" key="10">
    <source>
        <dbReference type="HAMAP-Rule" id="MF_00230"/>
    </source>
</evidence>
<comment type="catalytic activity">
    <reaction evidence="9 10">
        <text>5,6-dimethylbenzimidazole + nicotinate beta-D-ribonucleotide = alpha-ribazole 5'-phosphate + nicotinate + H(+)</text>
        <dbReference type="Rhea" id="RHEA:11196"/>
        <dbReference type="ChEBI" id="CHEBI:15378"/>
        <dbReference type="ChEBI" id="CHEBI:15890"/>
        <dbReference type="ChEBI" id="CHEBI:32544"/>
        <dbReference type="ChEBI" id="CHEBI:57502"/>
        <dbReference type="ChEBI" id="CHEBI:57918"/>
        <dbReference type="EC" id="2.4.2.21"/>
    </reaction>
</comment>
<sequence>MTKERKINMTIEKIENNSLSPIVRDAVQKRLDMLTKPQGSLGVLEELVIRLALIQDSVTPVINKKYVFVFAADHGVAKEGVSAYPQEVTAQMVYNFLAGGAAINALSKRAGAEVVVVDAGVAHDFSGCKGLIDQKVVYGSHNMTESPAMSREEAIKCIVSGIELAEEYEKKGINLAGVGEMGIANTTAASAVTAILCKLSPTVVTGKGTGIDENRLEKKVNIVKKAIEINAPDVNDPLDVLSKVGGAEIGQIAGFLLGCAALRIPVITDGFIATSGALIAQALCPALSDFLFASHVSQEPGHIYQLKKLGLSPLFDLGLRLGEGTGTTIAMQLMDSALEAYYNMASFQQAGVSEKEE</sequence>
<dbReference type="InterPro" id="IPR017846">
    <property type="entry name" value="Nict_dMeBzImd_PRibTrfase_bact"/>
</dbReference>
<evidence type="ECO:0000256" key="3">
    <source>
        <dbReference type="ARBA" id="ARBA00011991"/>
    </source>
</evidence>
<protein>
    <recommendedName>
        <fullName evidence="4 10">Nicotinate-nucleotide--dimethylbenzimidazole phosphoribosyltransferase</fullName>
        <shortName evidence="10">NN:DBI PRT</shortName>
        <ecNumber evidence="3 10">2.4.2.21</ecNumber>
    </recommendedName>
    <alternativeName>
        <fullName evidence="8 10">N(1)-alpha-phosphoribosyltransferase</fullName>
    </alternativeName>
</protein>
<dbReference type="NCBIfam" id="NF000996">
    <property type="entry name" value="PRK00105.1"/>
    <property type="match status" value="1"/>
</dbReference>
<keyword evidence="6 10" id="KW-0328">Glycosyltransferase</keyword>
<name>A0ABU9UCK0_9SPIR</name>
<dbReference type="GO" id="GO:0008939">
    <property type="term" value="F:nicotinate-nucleotide-dimethylbenzimidazole phosphoribosyltransferase activity"/>
    <property type="evidence" value="ECO:0007669"/>
    <property type="project" value="UniProtKB-EC"/>
</dbReference>
<evidence type="ECO:0000313" key="11">
    <source>
        <dbReference type="EMBL" id="MEM5948394.1"/>
    </source>
</evidence>
<feature type="active site" description="Proton acceptor" evidence="10">
    <location>
        <position position="323"/>
    </location>
</feature>
<comment type="caution">
    <text evidence="11">The sequence shown here is derived from an EMBL/GenBank/DDBJ whole genome shotgun (WGS) entry which is preliminary data.</text>
</comment>
<organism evidence="11 12">
    <name type="scientific">Rarispira pelagica</name>
    <dbReference type="NCBI Taxonomy" id="3141764"/>
    <lineage>
        <taxon>Bacteria</taxon>
        <taxon>Pseudomonadati</taxon>
        <taxon>Spirochaetota</taxon>
        <taxon>Spirochaetia</taxon>
        <taxon>Winmispirales</taxon>
        <taxon>Winmispiraceae</taxon>
        <taxon>Rarispira</taxon>
    </lineage>
</organism>
<comment type="similarity">
    <text evidence="2 10">Belongs to the CobT family.</text>
</comment>
<dbReference type="SUPFAM" id="SSF52733">
    <property type="entry name" value="Nicotinate mononucleotide:5,6-dimethylbenzimidazole phosphoribosyltransferase (CobT)"/>
    <property type="match status" value="1"/>
</dbReference>
<comment type="function">
    <text evidence="10">Catalyzes the synthesis of alpha-ribazole-5'-phosphate from nicotinate mononucleotide (NAMN) and 5,6-dimethylbenzimidazole (DMB).</text>
</comment>
<evidence type="ECO:0000256" key="7">
    <source>
        <dbReference type="ARBA" id="ARBA00022679"/>
    </source>
</evidence>
<dbReference type="PANTHER" id="PTHR43463:SF1">
    <property type="entry name" value="NICOTINATE-NUCLEOTIDE--DIMETHYLBENZIMIDAZOLE PHOSPHORIBOSYLTRANSFERASE"/>
    <property type="match status" value="1"/>
</dbReference>
<keyword evidence="12" id="KW-1185">Reference proteome</keyword>
<evidence type="ECO:0000256" key="1">
    <source>
        <dbReference type="ARBA" id="ARBA00005049"/>
    </source>
</evidence>
<dbReference type="InterPro" id="IPR036087">
    <property type="entry name" value="Nict_dMeBzImd_PRibTrfase_sf"/>
</dbReference>
<dbReference type="CDD" id="cd02439">
    <property type="entry name" value="DMB-PRT_CobT"/>
    <property type="match status" value="1"/>
</dbReference>
<evidence type="ECO:0000256" key="2">
    <source>
        <dbReference type="ARBA" id="ARBA00007110"/>
    </source>
</evidence>
<dbReference type="Gene3D" id="1.10.1610.10">
    <property type="match status" value="1"/>
</dbReference>
<dbReference type="InterPro" id="IPR023195">
    <property type="entry name" value="Nict_dMeBzImd_PRibTrfase_N"/>
</dbReference>
<evidence type="ECO:0000256" key="8">
    <source>
        <dbReference type="ARBA" id="ARBA00030686"/>
    </source>
</evidence>
<evidence type="ECO:0000256" key="4">
    <source>
        <dbReference type="ARBA" id="ARBA00015486"/>
    </source>
</evidence>
<gene>
    <name evidence="10 11" type="primary">cobT</name>
    <name evidence="11" type="ORF">WKV44_07535</name>
</gene>
<dbReference type="InterPro" id="IPR003200">
    <property type="entry name" value="Nict_dMeBzImd_PRibTrfase"/>
</dbReference>
<dbReference type="PANTHER" id="PTHR43463">
    <property type="entry name" value="NICOTINATE-NUCLEOTIDE--DIMETHYLBENZIMIDAZOLE PHOSPHORIBOSYLTRANSFERASE"/>
    <property type="match status" value="1"/>
</dbReference>
<proteinExistence type="inferred from homology"/>
<evidence type="ECO:0000256" key="6">
    <source>
        <dbReference type="ARBA" id="ARBA00022676"/>
    </source>
</evidence>
<evidence type="ECO:0000256" key="5">
    <source>
        <dbReference type="ARBA" id="ARBA00022573"/>
    </source>
</evidence>
<comment type="pathway">
    <text evidence="1 10">Nucleoside biosynthesis; alpha-ribazole biosynthesis; alpha-ribazole from 5,6-dimethylbenzimidazole: step 1/2.</text>
</comment>
<dbReference type="HAMAP" id="MF_00230">
    <property type="entry name" value="CobT"/>
    <property type="match status" value="1"/>
</dbReference>
<dbReference type="Proteomes" id="UP001466331">
    <property type="component" value="Unassembled WGS sequence"/>
</dbReference>
<accession>A0ABU9UCK0</accession>
<dbReference type="EMBL" id="JBCHKQ010000003">
    <property type="protein sequence ID" value="MEM5948394.1"/>
    <property type="molecule type" value="Genomic_DNA"/>
</dbReference>
<keyword evidence="7 10" id="KW-0808">Transferase</keyword>
<evidence type="ECO:0000256" key="9">
    <source>
        <dbReference type="ARBA" id="ARBA00047340"/>
    </source>
</evidence>